<keyword evidence="2" id="KW-1133">Transmembrane helix</keyword>
<accession>A0A1H4GWI0</accession>
<feature type="region of interest" description="Disordered" evidence="1">
    <location>
        <begin position="32"/>
        <end position="53"/>
    </location>
</feature>
<evidence type="ECO:0000313" key="4">
    <source>
        <dbReference type="Proteomes" id="UP000198584"/>
    </source>
</evidence>
<keyword evidence="2" id="KW-0812">Transmembrane</keyword>
<evidence type="ECO:0000256" key="2">
    <source>
        <dbReference type="SAM" id="Phobius"/>
    </source>
</evidence>
<name>A0A1H4GWI0_9BACI</name>
<sequence length="101" mass="11094">MSKEETKSSGGAGAIGSVFLGSFLVGTLLAGKKKVGGSHSKRESSRALSSAKQKYKLKRDELYLAGLKRDERMKRQKNRLQSEARQRAIKEATLHKETQSG</sequence>
<evidence type="ECO:0000256" key="1">
    <source>
        <dbReference type="SAM" id="MobiDB-lite"/>
    </source>
</evidence>
<evidence type="ECO:0000313" key="3">
    <source>
        <dbReference type="EMBL" id="SEB13883.1"/>
    </source>
</evidence>
<dbReference type="Proteomes" id="UP000198584">
    <property type="component" value="Unassembled WGS sequence"/>
</dbReference>
<dbReference type="AlphaFoldDB" id="A0A1H4GWI0"/>
<feature type="transmembrane region" description="Helical" evidence="2">
    <location>
        <begin position="12"/>
        <end position="31"/>
    </location>
</feature>
<dbReference type="OrthoDB" id="2971750at2"/>
<proteinExistence type="predicted"/>
<keyword evidence="2" id="KW-0472">Membrane</keyword>
<keyword evidence="4" id="KW-1185">Reference proteome</keyword>
<reference evidence="4" key="1">
    <citation type="submission" date="2016-10" db="EMBL/GenBank/DDBJ databases">
        <authorList>
            <person name="Varghese N."/>
            <person name="Submissions S."/>
        </authorList>
    </citation>
    <scope>NUCLEOTIDE SEQUENCE [LARGE SCALE GENOMIC DNA]</scope>
    <source>
        <strain evidence="4">CCM7597</strain>
    </source>
</reference>
<dbReference type="EMBL" id="FNQR01000019">
    <property type="protein sequence ID" value="SEB13883.1"/>
    <property type="molecule type" value="Genomic_DNA"/>
</dbReference>
<dbReference type="STRING" id="571932.SAMN05421743_11955"/>
<protein>
    <submittedName>
        <fullName evidence="3">Uncharacterized protein</fullName>
    </submittedName>
</protein>
<feature type="compositionally biased region" description="Basic and acidic residues" evidence="1">
    <location>
        <begin position="80"/>
        <end position="101"/>
    </location>
</feature>
<dbReference type="RefSeq" id="WP_093046341.1">
    <property type="nucleotide sequence ID" value="NZ_FNQR01000019.1"/>
</dbReference>
<organism evidence="3 4">
    <name type="scientific">Thalassobacillus cyri</name>
    <dbReference type="NCBI Taxonomy" id="571932"/>
    <lineage>
        <taxon>Bacteria</taxon>
        <taxon>Bacillati</taxon>
        <taxon>Bacillota</taxon>
        <taxon>Bacilli</taxon>
        <taxon>Bacillales</taxon>
        <taxon>Bacillaceae</taxon>
        <taxon>Thalassobacillus</taxon>
    </lineage>
</organism>
<gene>
    <name evidence="3" type="ORF">SAMN05421743_11955</name>
</gene>
<feature type="region of interest" description="Disordered" evidence="1">
    <location>
        <begin position="68"/>
        <end position="101"/>
    </location>
</feature>